<dbReference type="Proteomes" id="UP000636505">
    <property type="component" value="Unassembled WGS sequence"/>
</dbReference>
<dbReference type="PANTHER" id="PTHR37422:SF13">
    <property type="entry name" value="LIPOPOLYSACCHARIDE BIOSYNTHESIS PROTEIN PA4999-RELATED"/>
    <property type="match status" value="1"/>
</dbReference>
<dbReference type="AlphaFoldDB" id="A0A8J7A983"/>
<dbReference type="EMBL" id="JADEXG010000005">
    <property type="protein sequence ID" value="MBE9076331.1"/>
    <property type="molecule type" value="Genomic_DNA"/>
</dbReference>
<feature type="transmembrane region" description="Helical" evidence="1">
    <location>
        <begin position="266"/>
        <end position="292"/>
    </location>
</feature>
<evidence type="ECO:0000313" key="2">
    <source>
        <dbReference type="EMBL" id="MBE9076331.1"/>
    </source>
</evidence>
<dbReference type="PANTHER" id="PTHR37422">
    <property type="entry name" value="TEICHURONIC ACID BIOSYNTHESIS PROTEIN TUAE"/>
    <property type="match status" value="1"/>
</dbReference>
<feature type="transmembrane region" description="Helical" evidence="1">
    <location>
        <begin position="151"/>
        <end position="175"/>
    </location>
</feature>
<gene>
    <name evidence="2" type="ORF">IQ241_03300</name>
</gene>
<keyword evidence="2" id="KW-0436">Ligase</keyword>
<feature type="transmembrane region" description="Helical" evidence="1">
    <location>
        <begin position="24"/>
        <end position="42"/>
    </location>
</feature>
<feature type="transmembrane region" description="Helical" evidence="1">
    <location>
        <begin position="54"/>
        <end position="77"/>
    </location>
</feature>
<feature type="transmembrane region" description="Helical" evidence="1">
    <location>
        <begin position="125"/>
        <end position="145"/>
    </location>
</feature>
<proteinExistence type="predicted"/>
<evidence type="ECO:0000313" key="3">
    <source>
        <dbReference type="Proteomes" id="UP000636505"/>
    </source>
</evidence>
<keyword evidence="1" id="KW-0812">Transmembrane</keyword>
<evidence type="ECO:0000256" key="1">
    <source>
        <dbReference type="SAM" id="Phobius"/>
    </source>
</evidence>
<protein>
    <submittedName>
        <fullName evidence="2">O-antigen ligase domain-containing protein</fullName>
    </submittedName>
</protein>
<dbReference type="InterPro" id="IPR051533">
    <property type="entry name" value="WaaL-like"/>
</dbReference>
<comment type="caution">
    <text evidence="2">The sequence shown here is derived from an EMBL/GenBank/DDBJ whole genome shotgun (WGS) entry which is preliminary data.</text>
</comment>
<feature type="transmembrane region" description="Helical" evidence="1">
    <location>
        <begin position="237"/>
        <end position="254"/>
    </location>
</feature>
<feature type="transmembrane region" description="Helical" evidence="1">
    <location>
        <begin position="97"/>
        <end position="118"/>
    </location>
</feature>
<sequence length="471" mass="52322">MVNNRERIRPKFILPIQLQPALEWSLILGFGLLCALCILVGVSAPLRILFPSGALLIGTVLYSRQPVLYVGFTWWLWFLSPWVRRLIDYQSGWQNPSIVLLAPPLVTMVSSITLLRFLPNAHRHGGLPFTLCFASVFYGFLLGLVQNSLAGSIVALLNWLPPLVFGFHLFVNWHLYPAYRQNIQRTFLWGVLVMGAYGVWQYLTSPEWDRFWLINVDTPVFGDPEPLGIRVWSTMNSPQPFAAVMMAGLILLLSNRGSLKFIATGVGYLAFLLSLARSGWLSWMVGLLIYIPSLKSHLQIRLLITLMIMALLVVPLASMEPLASEIAPRLESLSQTREDNSYQARLEGYNQLLEEATTEFIGQGLGAEVESDSLGSRDSGVLTLLFSLGWIGTIPYITGIFLIFSKLFQSAEAGFDKFTSAARAIAFGIFAQIGLNVAMLGAVGMVLWGFLGIALAASRYNTQIKTLHSQS</sequence>
<feature type="transmembrane region" description="Helical" evidence="1">
    <location>
        <begin position="298"/>
        <end position="319"/>
    </location>
</feature>
<accession>A0A8J7A983</accession>
<name>A0A8J7A983_9CYAN</name>
<dbReference type="GO" id="GO:0016874">
    <property type="term" value="F:ligase activity"/>
    <property type="evidence" value="ECO:0007669"/>
    <property type="project" value="UniProtKB-KW"/>
</dbReference>
<organism evidence="2 3">
    <name type="scientific">Vasconcelosia minhoensis LEGE 07310</name>
    <dbReference type="NCBI Taxonomy" id="915328"/>
    <lineage>
        <taxon>Bacteria</taxon>
        <taxon>Bacillati</taxon>
        <taxon>Cyanobacteriota</taxon>
        <taxon>Cyanophyceae</taxon>
        <taxon>Nodosilineales</taxon>
        <taxon>Cymatolegaceae</taxon>
        <taxon>Vasconcelosia</taxon>
        <taxon>Vasconcelosia minhoensis</taxon>
    </lineage>
</organism>
<feature type="transmembrane region" description="Helical" evidence="1">
    <location>
        <begin position="187"/>
        <end position="203"/>
    </location>
</feature>
<feature type="transmembrane region" description="Helical" evidence="1">
    <location>
        <begin position="424"/>
        <end position="457"/>
    </location>
</feature>
<feature type="transmembrane region" description="Helical" evidence="1">
    <location>
        <begin position="381"/>
        <end position="404"/>
    </location>
</feature>
<reference evidence="2" key="1">
    <citation type="submission" date="2020-10" db="EMBL/GenBank/DDBJ databases">
        <authorList>
            <person name="Castelo-Branco R."/>
            <person name="Eusebio N."/>
            <person name="Adriana R."/>
            <person name="Vieira A."/>
            <person name="Brugerolle De Fraissinette N."/>
            <person name="Rezende De Castro R."/>
            <person name="Schneider M.P."/>
            <person name="Vasconcelos V."/>
            <person name="Leao P.N."/>
        </authorList>
    </citation>
    <scope>NUCLEOTIDE SEQUENCE</scope>
    <source>
        <strain evidence="2">LEGE 07310</strain>
    </source>
</reference>
<keyword evidence="1" id="KW-1133">Transmembrane helix</keyword>
<keyword evidence="3" id="KW-1185">Reference proteome</keyword>
<keyword evidence="1" id="KW-0472">Membrane</keyword>